<gene>
    <name evidence="1" type="ORF">DHW31_07690</name>
</gene>
<evidence type="ECO:0000313" key="2">
    <source>
        <dbReference type="Proteomes" id="UP000263098"/>
    </source>
</evidence>
<organism evidence="1 2">
    <name type="scientific">Bacteroides graminisolvens</name>
    <dbReference type="NCBI Taxonomy" id="477666"/>
    <lineage>
        <taxon>Bacteria</taxon>
        <taxon>Pseudomonadati</taxon>
        <taxon>Bacteroidota</taxon>
        <taxon>Bacteroidia</taxon>
        <taxon>Bacteroidales</taxon>
        <taxon>Bacteroidaceae</taxon>
        <taxon>Bacteroides</taxon>
    </lineage>
</organism>
<comment type="caution">
    <text evidence="1">The sequence shown here is derived from an EMBL/GenBank/DDBJ whole genome shotgun (WGS) entry which is preliminary data.</text>
</comment>
<protein>
    <submittedName>
        <fullName evidence="1">Uncharacterized protein</fullName>
    </submittedName>
</protein>
<dbReference type="Proteomes" id="UP000263098">
    <property type="component" value="Unassembled WGS sequence"/>
</dbReference>
<sequence length="72" mass="7467">MTVLNLQAIVAVGCCVVVKASDYTVFNLQSIATSGVKSGGKLHIKNANSLTSFNCQAIASANPGNVTFDFSE</sequence>
<accession>A0A3D2SEG2</accession>
<dbReference type="EMBL" id="DPVG01000276">
    <property type="protein sequence ID" value="HCK24643.1"/>
    <property type="molecule type" value="Genomic_DNA"/>
</dbReference>
<reference evidence="1 2" key="1">
    <citation type="journal article" date="2018" name="Nat. Biotechnol.">
        <title>A standardized bacterial taxonomy based on genome phylogeny substantially revises the tree of life.</title>
        <authorList>
            <person name="Parks D.H."/>
            <person name="Chuvochina M."/>
            <person name="Waite D.W."/>
            <person name="Rinke C."/>
            <person name="Skarshewski A."/>
            <person name="Chaumeil P.A."/>
            <person name="Hugenholtz P."/>
        </authorList>
    </citation>
    <scope>NUCLEOTIDE SEQUENCE [LARGE SCALE GENOMIC DNA]</scope>
    <source>
        <strain evidence="1">UBA9667</strain>
    </source>
</reference>
<proteinExistence type="predicted"/>
<dbReference type="AlphaFoldDB" id="A0A3D2SEG2"/>
<name>A0A3D2SEG2_9BACE</name>
<evidence type="ECO:0000313" key="1">
    <source>
        <dbReference type="EMBL" id="HCK24643.1"/>
    </source>
</evidence>